<comment type="cofactor">
    <cofactor evidence="1">
        <name>FAD</name>
        <dbReference type="ChEBI" id="CHEBI:57692"/>
    </cofactor>
</comment>
<dbReference type="Pfam" id="PF25597">
    <property type="entry name" value="SH3_retrovirus"/>
    <property type="match status" value="1"/>
</dbReference>
<dbReference type="SUPFAM" id="SSF56176">
    <property type="entry name" value="FAD-binding/transporter-associated domain-like"/>
    <property type="match status" value="2"/>
</dbReference>
<sequence length="2314" mass="262492">MGVLLSPHRIQLSLFPIVVVLLSLTLSASAANSGHNTFLHCLVNHSEPFHPITPAIFTPNNTSFSSVLEAYIRNLRFNTSTTRKPFLIISALHVSHIQASIICAQNHNLQMKIRSGGHDYEGVSYVSEVPFFILDMFNLRSIKVEIDTETAWVQAGATLGEVYYRIAEKSKTHAFPAGVCHTVGVGGHISGGGYGNMMRKYGLSVDNVIDAQMVDAQGRLLDRKSMGEDLFWAITGGGGASFGVILAYKIKLVRVPETVTVFKVGRTLEQNATDIVYNWQHVAPTIDNDLFIRVILNVVNGTQNGTKTVRARFIALFLGDSKSLVSLLSDKFPQLGLKQSDCIETSWLRSVLFWDNIDIASSLDILLERQPRSLSYMKRKSDYVKKPISKEGFEMIWKKMIELEDTLFLFNPYGGRMAEIPSTASPFPHRAGNLWKIQYQANWNKPGVADHYINLTRNLHKFMTPFVSKNPREAFYNYKDLDLGINHNASTANSAPNTFVHCLPSHRIIHQFLHQTNTSFSSVLQAYIRNLRFNTSTTRKPFLIVTPFHVYHVQAAIVCAKKHNLLTKIRSGGHDYEGLSYVASQPFFIFDMFKLRSIEIDMETETAWVEAGATLGEVYYRIDEKCKTHAFPAGVCPTVGVGGHICGGGYGNMMRKYGLSVDNVIDAQMFDEQGRLLDRKSMGEDLFWAINGGGGASFGVVLAYKVLSGSIPANLPVLTGKNYENWKIQIRVVMRFQGVWEFVEEGYIPVGERATEEQKAADREKEKKDCKALFILHQSVDVANFEKIAMAQTSKEAWDILQKSHDGATKTKKIKLQTLRRQYELLQMEKNESVAEYITKVQTMVNSMKGYGEKIIVQSVVEKVLRTMPPKFDHIVVAIEESKNLEELSLEELQGSLESHEQRMNERINEKKSEQALQARSNPKKHGDRWKKDKTEGKSNKWRGNQNSDKDHKKGGGSNSQNSSNRKKFDKRSIQCFNCQKFGHFADECYSKPNNKREPKGDDAKLAQEEDDDTEQVLLMVTTQIEGASDNCWYLDTGCSTHMTGRREWFLNLDQSVKSQVKFADDRILTAEGIGKVLIKTKDGGQSCITDVLFVPGMKSNLLSLGQLLEKGFMTKLENKMLRVFDRNHKLILKSPLSKNRTFKIEIDVIEQKCFTTTVNSEEWLWHYRFGHLNFRDLIKLNSREMVLGLPQIKPPSEVCDGCLQCKQSRSTFKQNVPIRAKEKLEVIYSDVCGPMQTESLGGNKYFISFIDELTRKVWVYLIRRKSDVFEVFEKFKNMAEKQSGSLIKILRTDGGGEYVSTEFQEFCDQEGIIHEVTPPYTPQHNGAAERKNRTIMNMVRSMLKGKSLPKYLWGEAVSTAVFILNMSPSKRLEGITPEEAWSGAKPNVSHFRIFGSLCFRHIPDQLRRKLDDKGEQMILLGYHSTGGYKLFDPKSKKIIISRDVVFDESRSWNWEQNTEMKGPSIMIRSEEEETSEGNGNTTQREVRRQRNAPKPARFQGFEMLSDADVSADGNLVHFALFSEAEPINFEDAMTDQRWVEAMTEELKSIEKNQVWELVSQPKSKKPIDVKWIYKIKTNPEGKVVKYKARLVAKGFLQKAGIDYREVFAPVARIETIRTVVAIASLKNWTMHQLDVKCAFLNGPLDEEVYVTQPPGFSIAGQESKVLRLRKALYGLKQAPRAWNKKIDSFMMKIGFDKCSCEFGVYVRSKSVGNVIIICLYVDDLLITGGNESEIAELKRELMSEFEMNDMGVLSYFLGFEFKKTERGILMHQSKYATEILKRFNMVECNSATTPTEAGLVLEKEGKEDKVDATEFKQIVGSLRYLCHSRPDLEFAVGLVSRYMKGPRIPHLLAAKRILRFIKGTINAGILFPNKDNSNSEELIGYTDADWGGDRDDRKSTTGYIFMYGAAPISWCSKKQSIVALSTCEAEYVAAAMSACQAVWLDTLLQELKIKESDGVKLFVDNKSAISLSKNPTSHGRSKHIETRFHYLRDQVNKEKLKVEYCCTFDQLADILTKPLKGERAIIHLNKEVVFILSFSVSSAIPSVCAILCLENIKLVRVPETVTVFQVRKTLEQNATDIVYNWQHVAPTINKNLFLRLVLNVVNSTQNGTKTIRATFVALFLGDSKSLVSLLIDKFPQLGLKQSDCIETSWLGSVLFWTNINITAPVEVLLNRQPQSVNYLKRKSDYIPSTATPFPHQAANLWKIQYLANWNKPGKEVADHHINLTRKLHKYMTPFVSKNPRGAFFNYRDLDLGIKNCNGKNSYAKGRVYGVKYFKDNFNRLVQIKTKVDPHNFFRNEQSIPAPTYQKLLE</sequence>
<keyword evidence="9" id="KW-0863">Zinc-finger</keyword>
<dbReference type="GO" id="GO:0004190">
    <property type="term" value="F:aspartic-type endopeptidase activity"/>
    <property type="evidence" value="ECO:0007669"/>
    <property type="project" value="UniProtKB-KW"/>
</dbReference>
<dbReference type="Gene3D" id="3.30.465.10">
    <property type="match status" value="3"/>
</dbReference>
<feature type="region of interest" description="Disordered" evidence="10">
    <location>
        <begin position="990"/>
        <end position="1011"/>
    </location>
</feature>
<dbReference type="SUPFAM" id="SSF53098">
    <property type="entry name" value="Ribonuclease H-like"/>
    <property type="match status" value="1"/>
</dbReference>
<keyword evidence="15" id="KW-0548">Nucleotidyltransferase</keyword>
<feature type="domain" description="CCHC-type" evidence="12">
    <location>
        <begin position="976"/>
        <end position="989"/>
    </location>
</feature>
<keyword evidence="9" id="KW-0479">Metal-binding</keyword>
<dbReference type="Gene3D" id="4.10.60.10">
    <property type="entry name" value="Zinc finger, CCHC-type"/>
    <property type="match status" value="1"/>
</dbReference>
<dbReference type="SUPFAM" id="SSF56672">
    <property type="entry name" value="DNA/RNA polymerases"/>
    <property type="match status" value="1"/>
</dbReference>
<keyword evidence="3" id="KW-0285">Flavoprotein</keyword>
<feature type="compositionally biased region" description="Basic and acidic residues" evidence="10">
    <location>
        <begin position="990"/>
        <end position="1008"/>
    </location>
</feature>
<dbReference type="GO" id="GO:0016491">
    <property type="term" value="F:oxidoreductase activity"/>
    <property type="evidence" value="ECO:0007669"/>
    <property type="project" value="InterPro"/>
</dbReference>
<evidence type="ECO:0000256" key="11">
    <source>
        <dbReference type="SAM" id="SignalP"/>
    </source>
</evidence>
<dbReference type="FunFam" id="3.30.43.10:FF:000004">
    <property type="entry name" value="Berberine bridge enzyme-like 15"/>
    <property type="match status" value="2"/>
</dbReference>
<dbReference type="GO" id="GO:0003887">
    <property type="term" value="F:DNA-directed DNA polymerase activity"/>
    <property type="evidence" value="ECO:0007669"/>
    <property type="project" value="UniProtKB-EC"/>
</dbReference>
<dbReference type="InterPro" id="IPR013103">
    <property type="entry name" value="RVT_2"/>
</dbReference>
<dbReference type="SMART" id="SM00343">
    <property type="entry name" value="ZnF_C2HC"/>
    <property type="match status" value="1"/>
</dbReference>
<keyword evidence="5" id="KW-0645">Protease</keyword>
<dbReference type="Pfam" id="PF00665">
    <property type="entry name" value="rve"/>
    <property type="match status" value="1"/>
</dbReference>
<dbReference type="InterPro" id="IPR036875">
    <property type="entry name" value="Znf_CCHC_sf"/>
</dbReference>
<dbReference type="PROSITE" id="PS50994">
    <property type="entry name" value="INTEGRASE"/>
    <property type="match status" value="1"/>
</dbReference>
<dbReference type="Gene3D" id="3.30.43.10">
    <property type="entry name" value="Uridine Diphospho-n-acetylenolpyruvylglucosamine Reductase, domain 2"/>
    <property type="match status" value="2"/>
</dbReference>
<dbReference type="EC" id="2.7.7.7" evidence="15"/>
<dbReference type="InterPro" id="IPR025724">
    <property type="entry name" value="GAG-pre-integrase_dom"/>
</dbReference>
<accession>A0A445IW95</accession>
<dbReference type="Gene3D" id="3.40.462.20">
    <property type="match status" value="2"/>
</dbReference>
<evidence type="ECO:0000259" key="14">
    <source>
        <dbReference type="PROSITE" id="PS51387"/>
    </source>
</evidence>
<proteinExistence type="inferred from homology"/>
<dbReference type="InterPro" id="IPR006094">
    <property type="entry name" value="Oxid_FAD_bind_N"/>
</dbReference>
<feature type="domain" description="Integrase catalytic" evidence="13">
    <location>
        <begin position="1214"/>
        <end position="1386"/>
    </location>
</feature>
<dbReference type="Pfam" id="PF13976">
    <property type="entry name" value="gag_pre-integrs"/>
    <property type="match status" value="1"/>
</dbReference>
<dbReference type="GO" id="GO:0015074">
    <property type="term" value="P:DNA integration"/>
    <property type="evidence" value="ECO:0007669"/>
    <property type="project" value="InterPro"/>
</dbReference>
<feature type="region of interest" description="Disordered" evidence="10">
    <location>
        <begin position="897"/>
        <end position="969"/>
    </location>
</feature>
<keyword evidence="5" id="KW-0064">Aspartyl protease</keyword>
<evidence type="ECO:0000256" key="5">
    <source>
        <dbReference type="ARBA" id="ARBA00022750"/>
    </source>
</evidence>
<evidence type="ECO:0000256" key="8">
    <source>
        <dbReference type="ARBA" id="ARBA00023180"/>
    </source>
</evidence>
<gene>
    <name evidence="15" type="ORF">D0Y65_023011</name>
</gene>
<dbReference type="GO" id="GO:0008270">
    <property type="term" value="F:zinc ion binding"/>
    <property type="evidence" value="ECO:0007669"/>
    <property type="project" value="UniProtKB-KW"/>
</dbReference>
<dbReference type="InterPro" id="IPR001878">
    <property type="entry name" value="Znf_CCHC"/>
</dbReference>
<keyword evidence="6" id="KW-0274">FAD</keyword>
<dbReference type="InterPro" id="IPR036397">
    <property type="entry name" value="RNaseH_sf"/>
</dbReference>
<dbReference type="InterPro" id="IPR016167">
    <property type="entry name" value="FAD-bd_PCMH_sub1"/>
</dbReference>
<keyword evidence="8" id="KW-0325">Glycoprotein</keyword>
<evidence type="ECO:0000256" key="2">
    <source>
        <dbReference type="ARBA" id="ARBA00005466"/>
    </source>
</evidence>
<dbReference type="InterPro" id="IPR001584">
    <property type="entry name" value="Integrase_cat-core"/>
</dbReference>
<evidence type="ECO:0000256" key="6">
    <source>
        <dbReference type="ARBA" id="ARBA00022827"/>
    </source>
</evidence>
<evidence type="ECO:0000256" key="9">
    <source>
        <dbReference type="PROSITE-ProRule" id="PRU00047"/>
    </source>
</evidence>
<evidence type="ECO:0000256" key="10">
    <source>
        <dbReference type="SAM" id="MobiDB-lite"/>
    </source>
</evidence>
<dbReference type="EMBL" id="QZWG01000009">
    <property type="protein sequence ID" value="RZB90349.1"/>
    <property type="molecule type" value="Genomic_DNA"/>
</dbReference>
<feature type="signal peptide" evidence="11">
    <location>
        <begin position="1"/>
        <end position="30"/>
    </location>
</feature>
<feature type="domain" description="FAD-binding PCMH-type" evidence="14">
    <location>
        <begin position="537"/>
        <end position="711"/>
    </location>
</feature>
<protein>
    <submittedName>
        <fullName evidence="15">Retrovirus-related Pol polyprotein from transposon TNT 1-94</fullName>
        <ecNumber evidence="15">2.7.7.7</ecNumber>
    </submittedName>
</protein>
<feature type="compositionally biased region" description="Basic and acidic residues" evidence="10">
    <location>
        <begin position="930"/>
        <end position="939"/>
    </location>
</feature>
<evidence type="ECO:0000256" key="4">
    <source>
        <dbReference type="ARBA" id="ARBA00022729"/>
    </source>
</evidence>
<evidence type="ECO:0000256" key="1">
    <source>
        <dbReference type="ARBA" id="ARBA00001974"/>
    </source>
</evidence>
<dbReference type="InterPro" id="IPR012337">
    <property type="entry name" value="RNaseH-like_sf"/>
</dbReference>
<dbReference type="InterPro" id="IPR012951">
    <property type="entry name" value="BBE"/>
</dbReference>
<keyword evidence="16" id="KW-1185">Reference proteome</keyword>
<dbReference type="CDD" id="cd09272">
    <property type="entry name" value="RNase_HI_RT_Ty1"/>
    <property type="match status" value="1"/>
</dbReference>
<dbReference type="PROSITE" id="PS51387">
    <property type="entry name" value="FAD_PCMH"/>
    <property type="match status" value="2"/>
</dbReference>
<dbReference type="Pfam" id="PF01565">
    <property type="entry name" value="FAD_binding_4"/>
    <property type="match status" value="2"/>
</dbReference>
<reference evidence="15 16" key="1">
    <citation type="submission" date="2018-09" db="EMBL/GenBank/DDBJ databases">
        <title>A high-quality reference genome of wild soybean provides a powerful tool to mine soybean genomes.</title>
        <authorList>
            <person name="Xie M."/>
            <person name="Chung C.Y.L."/>
            <person name="Li M.-W."/>
            <person name="Wong F.-L."/>
            <person name="Chan T.-F."/>
            <person name="Lam H.-M."/>
        </authorList>
    </citation>
    <scope>NUCLEOTIDE SEQUENCE [LARGE SCALE GENOMIC DNA]</scope>
    <source>
        <strain evidence="16">cv. W05</strain>
        <tissue evidence="15">Hypocotyl of etiolated seedlings</tissue>
    </source>
</reference>
<evidence type="ECO:0000256" key="3">
    <source>
        <dbReference type="ARBA" id="ARBA00022630"/>
    </source>
</evidence>
<dbReference type="InterPro" id="IPR036318">
    <property type="entry name" value="FAD-bd_PCMH-like_sf"/>
</dbReference>
<dbReference type="GO" id="GO:0003676">
    <property type="term" value="F:nucleic acid binding"/>
    <property type="evidence" value="ECO:0007669"/>
    <property type="project" value="InterPro"/>
</dbReference>
<dbReference type="InterPro" id="IPR057670">
    <property type="entry name" value="SH3_retrovirus"/>
</dbReference>
<feature type="domain" description="FAD-binding PCMH-type" evidence="14">
    <location>
        <begin position="81"/>
        <end position="255"/>
    </location>
</feature>
<dbReference type="GO" id="GO:1901696">
    <property type="term" value="P:cannabinoid biosynthetic process"/>
    <property type="evidence" value="ECO:0007669"/>
    <property type="project" value="UniProtKB-ARBA"/>
</dbReference>
<evidence type="ECO:0000259" key="13">
    <source>
        <dbReference type="PROSITE" id="PS50994"/>
    </source>
</evidence>
<feature type="chain" id="PRO_5019424647" evidence="11">
    <location>
        <begin position="31"/>
        <end position="2314"/>
    </location>
</feature>
<comment type="similarity">
    <text evidence="2">Belongs to the oxygen-dependent FAD-linked oxidoreductase family.</text>
</comment>
<name>A0A445IW95_GLYSO</name>
<comment type="caution">
    <text evidence="15">The sequence shown here is derived from an EMBL/GenBank/DDBJ whole genome shotgun (WGS) entry which is preliminary data.</text>
</comment>
<feature type="compositionally biased region" description="Basic and acidic residues" evidence="10">
    <location>
        <begin position="898"/>
        <end position="914"/>
    </location>
</feature>
<dbReference type="InterPro" id="IPR016169">
    <property type="entry name" value="FAD-bd_PCMH_sub2"/>
</dbReference>
<dbReference type="Pfam" id="PF08031">
    <property type="entry name" value="BBE"/>
    <property type="match status" value="1"/>
</dbReference>
<keyword evidence="4 11" id="KW-0732">Signal</keyword>
<dbReference type="Pfam" id="PF22936">
    <property type="entry name" value="Pol_BBD"/>
    <property type="match status" value="1"/>
</dbReference>
<dbReference type="Pfam" id="PF14223">
    <property type="entry name" value="Retrotran_gag_2"/>
    <property type="match status" value="1"/>
</dbReference>
<dbReference type="Pfam" id="PF07727">
    <property type="entry name" value="RVT_2"/>
    <property type="match status" value="1"/>
</dbReference>
<organism evidence="15 16">
    <name type="scientific">Glycine soja</name>
    <name type="common">Wild soybean</name>
    <dbReference type="NCBI Taxonomy" id="3848"/>
    <lineage>
        <taxon>Eukaryota</taxon>
        <taxon>Viridiplantae</taxon>
        <taxon>Streptophyta</taxon>
        <taxon>Embryophyta</taxon>
        <taxon>Tracheophyta</taxon>
        <taxon>Spermatophyta</taxon>
        <taxon>Magnoliopsida</taxon>
        <taxon>eudicotyledons</taxon>
        <taxon>Gunneridae</taxon>
        <taxon>Pentapetalae</taxon>
        <taxon>rosids</taxon>
        <taxon>fabids</taxon>
        <taxon>Fabales</taxon>
        <taxon>Fabaceae</taxon>
        <taxon>Papilionoideae</taxon>
        <taxon>50 kb inversion clade</taxon>
        <taxon>NPAAA clade</taxon>
        <taxon>indigoferoid/millettioid clade</taxon>
        <taxon>Phaseoleae</taxon>
        <taxon>Glycine</taxon>
        <taxon>Glycine subgen. Soja</taxon>
    </lineage>
</organism>
<evidence type="ECO:0000313" key="16">
    <source>
        <dbReference type="Proteomes" id="UP000289340"/>
    </source>
</evidence>
<dbReference type="Gene3D" id="3.30.420.10">
    <property type="entry name" value="Ribonuclease H-like superfamily/Ribonuclease H"/>
    <property type="match status" value="1"/>
</dbReference>
<evidence type="ECO:0000259" key="12">
    <source>
        <dbReference type="PROSITE" id="PS50158"/>
    </source>
</evidence>
<feature type="region of interest" description="Disordered" evidence="10">
    <location>
        <begin position="1469"/>
        <end position="1494"/>
    </location>
</feature>
<keyword evidence="9" id="KW-0862">Zinc</keyword>
<evidence type="ECO:0000256" key="7">
    <source>
        <dbReference type="ARBA" id="ARBA00023157"/>
    </source>
</evidence>
<dbReference type="InterPro" id="IPR016166">
    <property type="entry name" value="FAD-bd_PCMH"/>
</dbReference>
<dbReference type="PROSITE" id="PS50158">
    <property type="entry name" value="ZF_CCHC"/>
    <property type="match status" value="1"/>
</dbReference>
<dbReference type="GO" id="GO:0071949">
    <property type="term" value="F:FAD binding"/>
    <property type="evidence" value="ECO:0007669"/>
    <property type="project" value="InterPro"/>
</dbReference>
<keyword evidence="15" id="KW-0808">Transferase</keyword>
<dbReference type="SUPFAM" id="SSF57756">
    <property type="entry name" value="Retrovirus zinc finger-like domains"/>
    <property type="match status" value="1"/>
</dbReference>
<keyword evidence="7" id="KW-1015">Disulfide bond</keyword>
<keyword evidence="5" id="KW-0378">Hydrolase</keyword>
<dbReference type="InterPro" id="IPR043502">
    <property type="entry name" value="DNA/RNA_pol_sf"/>
</dbReference>
<dbReference type="Proteomes" id="UP000289340">
    <property type="component" value="Chromosome 9"/>
</dbReference>
<dbReference type="PANTHER" id="PTHR32448">
    <property type="entry name" value="OS08G0158400 PROTEIN"/>
    <property type="match status" value="1"/>
</dbReference>
<dbReference type="InterPro" id="IPR054722">
    <property type="entry name" value="PolX-like_BBD"/>
</dbReference>
<evidence type="ECO:0000313" key="15">
    <source>
        <dbReference type="EMBL" id="RZB90349.1"/>
    </source>
</evidence>